<proteinExistence type="predicted"/>
<gene>
    <name evidence="3" type="ORF">ELQ35_02325</name>
</gene>
<keyword evidence="4" id="KW-1185">Reference proteome</keyword>
<evidence type="ECO:0000259" key="2">
    <source>
        <dbReference type="Pfam" id="PF13386"/>
    </source>
</evidence>
<feature type="transmembrane region" description="Helical" evidence="1">
    <location>
        <begin position="111"/>
        <end position="133"/>
    </location>
</feature>
<feature type="domain" description="Urease accessory protein UreH-like transmembrane" evidence="2">
    <location>
        <begin position="30"/>
        <end position="235"/>
    </location>
</feature>
<evidence type="ECO:0000256" key="1">
    <source>
        <dbReference type="SAM" id="Phobius"/>
    </source>
</evidence>
<name>A0A3S0U6R1_9BACI</name>
<feature type="transmembrane region" description="Helical" evidence="1">
    <location>
        <begin position="145"/>
        <end position="168"/>
    </location>
</feature>
<evidence type="ECO:0000313" key="3">
    <source>
        <dbReference type="EMBL" id="RUQ32049.1"/>
    </source>
</evidence>
<dbReference type="OrthoDB" id="43562at2"/>
<dbReference type="InterPro" id="IPR039447">
    <property type="entry name" value="UreH-like_TM_dom"/>
</dbReference>
<sequence>MYQLLNQVSQFFSEPIFRLMSSTGTIPLLAALLLGILGSLAPCQLTGNFTAITYFGEKAVTKKTPWSEILFFLVGKILVYSIFGGLIWLFGKEYQAILTTYFAYFRKGAGFINIIVGLFLLGYLKFTWVNLIFKWKIKNKAEGNAGAFLLGVSYSIAFCPTMFVLFFVKLMPMVLSTPMGFTLTPVFGIGTALPLLIILFLLWAFEGEGSLLKKGKKFGAIVQKLAGILIIIIGLIDIVTYW</sequence>
<keyword evidence="1" id="KW-0812">Transmembrane</keyword>
<keyword evidence="1" id="KW-0472">Membrane</keyword>
<dbReference type="Proteomes" id="UP000267430">
    <property type="component" value="Unassembled WGS sequence"/>
</dbReference>
<organism evidence="3 4">
    <name type="scientific">Peribacillus cavernae</name>
    <dbReference type="NCBI Taxonomy" id="1674310"/>
    <lineage>
        <taxon>Bacteria</taxon>
        <taxon>Bacillati</taxon>
        <taxon>Bacillota</taxon>
        <taxon>Bacilli</taxon>
        <taxon>Bacillales</taxon>
        <taxon>Bacillaceae</taxon>
        <taxon>Peribacillus</taxon>
    </lineage>
</organism>
<feature type="transmembrane region" description="Helical" evidence="1">
    <location>
        <begin position="180"/>
        <end position="205"/>
    </location>
</feature>
<protein>
    <submittedName>
        <fullName evidence="3">Sulfite exporter TauE/SafE family protein</fullName>
    </submittedName>
</protein>
<comment type="caution">
    <text evidence="3">The sequence shown here is derived from an EMBL/GenBank/DDBJ whole genome shotgun (WGS) entry which is preliminary data.</text>
</comment>
<dbReference type="Pfam" id="PF13386">
    <property type="entry name" value="DsbD_2"/>
    <property type="match status" value="1"/>
</dbReference>
<reference evidence="3 4" key="1">
    <citation type="submission" date="2018-12" db="EMBL/GenBank/DDBJ databases">
        <title>Bacillus chawlae sp. nov., Bacillus glennii sp. nov., and Bacillus saganii sp. nov. Isolated from the Vehicle Assembly Building at Kennedy Space Center where the Viking Spacecraft were Assembled.</title>
        <authorList>
            <person name="Seuylemezian A."/>
            <person name="Vaishampayan P."/>
        </authorList>
    </citation>
    <scope>NUCLEOTIDE SEQUENCE [LARGE SCALE GENOMIC DNA]</scope>
    <source>
        <strain evidence="3 4">L5</strain>
    </source>
</reference>
<dbReference type="EMBL" id="RYZZ01000003">
    <property type="protein sequence ID" value="RUQ32049.1"/>
    <property type="molecule type" value="Genomic_DNA"/>
</dbReference>
<dbReference type="RefSeq" id="WP_126863249.1">
    <property type="nucleotide sequence ID" value="NZ_JAUSTX010000013.1"/>
</dbReference>
<keyword evidence="1" id="KW-1133">Transmembrane helix</keyword>
<evidence type="ECO:0000313" key="4">
    <source>
        <dbReference type="Proteomes" id="UP000267430"/>
    </source>
</evidence>
<feature type="transmembrane region" description="Helical" evidence="1">
    <location>
        <begin position="69"/>
        <end position="91"/>
    </location>
</feature>
<dbReference type="AlphaFoldDB" id="A0A3S0U6R1"/>
<feature type="transmembrane region" description="Helical" evidence="1">
    <location>
        <begin position="225"/>
        <end position="241"/>
    </location>
</feature>
<accession>A0A3S0U6R1</accession>